<dbReference type="OrthoDB" id="6630431at2"/>
<name>A0A089Q345_9ENTR</name>
<dbReference type="AlphaFoldDB" id="A0A089Q345"/>
<dbReference type="KEGG" id="cnt:JT31_13940"/>
<dbReference type="InterPro" id="IPR057522">
    <property type="entry name" value="HofO_C"/>
</dbReference>
<gene>
    <name evidence="3" type="ORF">JT31_13940</name>
</gene>
<evidence type="ECO:0000313" key="4">
    <source>
        <dbReference type="Proteomes" id="UP000029481"/>
    </source>
</evidence>
<keyword evidence="1" id="KW-0472">Membrane</keyword>
<dbReference type="Proteomes" id="UP000029481">
    <property type="component" value="Chromosome"/>
</dbReference>
<dbReference type="EMBL" id="CP009451">
    <property type="protein sequence ID" value="AIR05676.1"/>
    <property type="molecule type" value="Genomic_DNA"/>
</dbReference>
<evidence type="ECO:0000256" key="1">
    <source>
        <dbReference type="SAM" id="Phobius"/>
    </source>
</evidence>
<proteinExistence type="predicted"/>
<protein>
    <recommendedName>
        <fullName evidence="2">DNA utilization protein HofO C-terminal domain-containing protein</fullName>
    </recommendedName>
</protein>
<keyword evidence="4" id="KW-1185">Reference proteome</keyword>
<accession>A0A089Q345</accession>
<keyword evidence="1" id="KW-1133">Transmembrane helix</keyword>
<dbReference type="Pfam" id="PF25319">
    <property type="entry name" value="HofO"/>
    <property type="match status" value="1"/>
</dbReference>
<sequence>MLNNIERLMSVHVGFRILCATVFLLVMAWSCWWLLIQPRQQQLLELERQNQQHWQQVLSLQQKIAAVPKVEPLPDVTPSTIFSAMAAVKLGGGRLVKWQPDPRRAVLEMLLPWPKVPLFFRQLADYSGLKIPTFVLSSAGEQVRVLLTLEFTDENR</sequence>
<feature type="domain" description="DNA utilization protein HofO C-terminal" evidence="2">
    <location>
        <begin position="82"/>
        <end position="153"/>
    </location>
</feature>
<keyword evidence="1" id="KW-0812">Transmembrane</keyword>
<reference evidence="3 4" key="1">
    <citation type="submission" date="2014-09" db="EMBL/GenBank/DDBJ databases">
        <title>Cedecea neteri SSMD04 Genome Sequencing.</title>
        <authorList>
            <person name="Tan J.-Y."/>
        </authorList>
    </citation>
    <scope>NUCLEOTIDE SEQUENCE [LARGE SCALE GENOMIC DNA]</scope>
    <source>
        <strain evidence="3 4">SSMD04</strain>
    </source>
</reference>
<dbReference type="RefSeq" id="WP_038478080.1">
    <property type="nucleotide sequence ID" value="NZ_CP009451.1"/>
</dbReference>
<evidence type="ECO:0000313" key="3">
    <source>
        <dbReference type="EMBL" id="AIR05676.1"/>
    </source>
</evidence>
<organism evidence="3 4">
    <name type="scientific">Cedecea neteri</name>
    <dbReference type="NCBI Taxonomy" id="158822"/>
    <lineage>
        <taxon>Bacteria</taxon>
        <taxon>Pseudomonadati</taxon>
        <taxon>Pseudomonadota</taxon>
        <taxon>Gammaproteobacteria</taxon>
        <taxon>Enterobacterales</taxon>
        <taxon>Enterobacteriaceae</taxon>
        <taxon>Cedecea</taxon>
    </lineage>
</organism>
<evidence type="ECO:0000259" key="2">
    <source>
        <dbReference type="Pfam" id="PF25319"/>
    </source>
</evidence>
<feature type="transmembrane region" description="Helical" evidence="1">
    <location>
        <begin position="15"/>
        <end position="36"/>
    </location>
</feature>